<keyword evidence="5" id="KW-0520">NAD</keyword>
<feature type="transmembrane region" description="Helical" evidence="5">
    <location>
        <begin position="6"/>
        <end position="22"/>
    </location>
</feature>
<reference evidence="8" key="2">
    <citation type="submission" date="2014-04" db="EMBL/GenBank/DDBJ databases">
        <authorList>
            <person name="Fu C.-J."/>
            <person name="Sheikh S."/>
            <person name="Miao W."/>
            <person name="Andersson S.G.E."/>
            <person name="Baldauf S.L."/>
        </authorList>
    </citation>
    <scope>NUCLEOTIDE SEQUENCE</scope>
    <source>
        <strain evidence="8">ATCC MYA-3509</strain>
    </source>
</reference>
<evidence type="ECO:0000256" key="1">
    <source>
        <dbReference type="ARBA" id="ARBA00004141"/>
    </source>
</evidence>
<dbReference type="GO" id="GO:0016020">
    <property type="term" value="C:membrane"/>
    <property type="evidence" value="ECO:0007669"/>
    <property type="project" value="UniProtKB-SubCell"/>
</dbReference>
<dbReference type="Pfam" id="PF00662">
    <property type="entry name" value="Proton_antipo_N"/>
    <property type="match status" value="1"/>
</dbReference>
<feature type="transmembrane region" description="Helical" evidence="5">
    <location>
        <begin position="166"/>
        <end position="189"/>
    </location>
</feature>
<gene>
    <name evidence="8" type="primary">nad5</name>
</gene>
<feature type="transmembrane region" description="Helical" evidence="5">
    <location>
        <begin position="616"/>
        <end position="636"/>
    </location>
</feature>
<feature type="transmembrane region" description="Helical" evidence="5">
    <location>
        <begin position="369"/>
        <end position="391"/>
    </location>
</feature>
<dbReference type="PANTHER" id="PTHR42829">
    <property type="entry name" value="NADH-UBIQUINONE OXIDOREDUCTASE CHAIN 5"/>
    <property type="match status" value="1"/>
</dbReference>
<name>A0A0B4MZI0_9EUKA</name>
<dbReference type="GO" id="GO:0015990">
    <property type="term" value="P:electron transport coupled proton transport"/>
    <property type="evidence" value="ECO:0007669"/>
    <property type="project" value="TreeGrafter"/>
</dbReference>
<accession>A0A0B4MZI0</accession>
<feature type="transmembrane region" description="Helical" evidence="5">
    <location>
        <begin position="515"/>
        <end position="536"/>
    </location>
</feature>
<feature type="transmembrane region" description="Helical" evidence="5">
    <location>
        <begin position="246"/>
        <end position="270"/>
    </location>
</feature>
<dbReference type="GeneID" id="22974628"/>
<dbReference type="PRINTS" id="PR01434">
    <property type="entry name" value="NADHDHGNASE5"/>
</dbReference>
<comment type="catalytic activity">
    <reaction evidence="5">
        <text>a ubiquinone + NADH + 5 H(+)(in) = a ubiquinol + NAD(+) + 4 H(+)(out)</text>
        <dbReference type="Rhea" id="RHEA:29091"/>
        <dbReference type="Rhea" id="RHEA-COMP:9565"/>
        <dbReference type="Rhea" id="RHEA-COMP:9566"/>
        <dbReference type="ChEBI" id="CHEBI:15378"/>
        <dbReference type="ChEBI" id="CHEBI:16389"/>
        <dbReference type="ChEBI" id="CHEBI:17976"/>
        <dbReference type="ChEBI" id="CHEBI:57540"/>
        <dbReference type="ChEBI" id="CHEBI:57945"/>
        <dbReference type="EC" id="7.1.1.2"/>
    </reaction>
</comment>
<evidence type="ECO:0000256" key="3">
    <source>
        <dbReference type="ARBA" id="ARBA00022989"/>
    </source>
</evidence>
<evidence type="ECO:0000259" key="7">
    <source>
        <dbReference type="Pfam" id="PF00662"/>
    </source>
</evidence>
<keyword evidence="2 5" id="KW-0812">Transmembrane</keyword>
<reference evidence="8" key="1">
    <citation type="journal article" date="2014" name="Genome Biol. Evol.">
        <title>Missing genes, multiple ORFs, and C-to-U type RNA editing in Acrasis kona (Heterolobosea, Excavata) mitochondrial DNA.</title>
        <authorList>
            <person name="Fu C.J."/>
            <person name="Sheikh S."/>
            <person name="Miao W."/>
            <person name="Andersson S.G."/>
            <person name="Baldauf S.L."/>
        </authorList>
    </citation>
    <scope>NUCLEOTIDE SEQUENCE</scope>
    <source>
        <strain evidence="8">ATCC MYA-3509</strain>
    </source>
</reference>
<keyword evidence="5" id="KW-0813">Transport</keyword>
<dbReference type="InterPro" id="IPR001516">
    <property type="entry name" value="Proton_antipo_N"/>
</dbReference>
<proteinExistence type="inferred from homology"/>
<dbReference type="GO" id="GO:0042773">
    <property type="term" value="P:ATP synthesis coupled electron transport"/>
    <property type="evidence" value="ECO:0007669"/>
    <property type="project" value="InterPro"/>
</dbReference>
<feature type="transmembrane region" description="Helical" evidence="5">
    <location>
        <begin position="134"/>
        <end position="154"/>
    </location>
</feature>
<keyword evidence="5 8" id="KW-0496">Mitochondrion</keyword>
<feature type="transmembrane region" description="Helical" evidence="5">
    <location>
        <begin position="455"/>
        <end position="479"/>
    </location>
</feature>
<feature type="domain" description="NADH-Ubiquinone oxidoreductase (complex I) chain 5 N-terminal" evidence="7">
    <location>
        <begin position="63"/>
        <end position="112"/>
    </location>
</feature>
<dbReference type="RefSeq" id="YP_009117145.1">
    <property type="nucleotide sequence ID" value="NC_026286.1"/>
</dbReference>
<evidence type="ECO:0000256" key="2">
    <source>
        <dbReference type="ARBA" id="ARBA00022692"/>
    </source>
</evidence>
<feature type="transmembrane region" description="Helical" evidence="5">
    <location>
        <begin position="29"/>
        <end position="49"/>
    </location>
</feature>
<dbReference type="InterPro" id="IPR001750">
    <property type="entry name" value="ND/Mrp_TM"/>
</dbReference>
<feature type="transmembrane region" description="Helical" evidence="5">
    <location>
        <begin position="411"/>
        <end position="434"/>
    </location>
</feature>
<feature type="transmembrane region" description="Helical" evidence="5">
    <location>
        <begin position="80"/>
        <end position="100"/>
    </location>
</feature>
<evidence type="ECO:0000256" key="4">
    <source>
        <dbReference type="ARBA" id="ARBA00023136"/>
    </source>
</evidence>
<protein>
    <recommendedName>
        <fullName evidence="5">NADH-ubiquinone oxidoreductase chain 5</fullName>
        <ecNumber evidence="5">7.1.1.2</ecNumber>
    </recommendedName>
</protein>
<evidence type="ECO:0000256" key="5">
    <source>
        <dbReference type="RuleBase" id="RU003404"/>
    </source>
</evidence>
<evidence type="ECO:0000313" key="8">
    <source>
        <dbReference type="EMBL" id="AID52061.1"/>
    </source>
</evidence>
<geneLocation type="mitochondrion" evidence="8"/>
<dbReference type="InterPro" id="IPR018393">
    <property type="entry name" value="NADHpl_OxRdtase_5_subgr"/>
</dbReference>
<comment type="similarity">
    <text evidence="5">Belongs to the complex I subunit 5 family.</text>
</comment>
<evidence type="ECO:0000259" key="6">
    <source>
        <dbReference type="Pfam" id="PF00361"/>
    </source>
</evidence>
<feature type="transmembrane region" description="Helical" evidence="5">
    <location>
        <begin position="586"/>
        <end position="604"/>
    </location>
</feature>
<dbReference type="PANTHER" id="PTHR42829:SF2">
    <property type="entry name" value="NADH-UBIQUINONE OXIDOREDUCTASE CHAIN 5"/>
    <property type="match status" value="1"/>
</dbReference>
<dbReference type="Pfam" id="PF00361">
    <property type="entry name" value="Proton_antipo_M"/>
    <property type="match status" value="1"/>
</dbReference>
<dbReference type="EMBL" id="KJ679272">
    <property type="protein sequence ID" value="AID52061.1"/>
    <property type="molecule type" value="Genomic_DNA"/>
</dbReference>
<feature type="transmembrane region" description="Helical" evidence="5">
    <location>
        <begin position="209"/>
        <end position="234"/>
    </location>
</feature>
<feature type="transmembrane region" description="Helical" evidence="5">
    <location>
        <begin position="491"/>
        <end position="508"/>
    </location>
</feature>
<sequence length="637" mass="74481">MLLVLYITILNFIILFFFGRFLNNLYVGLLVVLNLFINLLVIINYYFIIYKNKITININLYNWITTNNLKVEMSIIFDNLVILMLLIVVSISLIVHIYSIEYMLYDPEQIKFLSYLSLFTFSMIILIVSNNFILFFLGWECVGITSYLLINFWYSRITANKSALMAVFINKLGDISLLISFSIIYFIIFNLDFNLFTMSILSNVLNNYWFYYISIFFIIGAVGKSAQVGLHIWLPEAMEGPTPVSSLIHAATMVTAGVFLLIKVNILFVYINNICILIIGLGSITSFMASTIGLFQYDLKKIIAYSTCSQLGYMFLANGLNGFNFSLYHLINHAFFKALLFLIAGYIIHSFNNEQDIRKLSGELEILPFAYISLLISNLSLMGFPFLSGFYSKEKIIELFLNTYNSNNVYLLNYLLFFQFISFTAVTFTIYYSVKSLVILFFVKCNNNIHTIKNIYYSSFITIYPLIILNLLSIFSGYLLQDLLIGLNNNYWFNIIFLFNNNTIYFEFIKIVNVLNILIVFYFIIIFMIININNYYEIQLINLQLNNLSLFLLKKYMFFNKNILFEIININYNLAYKYIYFLFDKGILELFGAYGMYNLINIGYIKNNNLNTGLLYHYSGLFLYYLTFLFILIIIFY</sequence>
<dbReference type="GO" id="GO:0003954">
    <property type="term" value="F:NADH dehydrogenase activity"/>
    <property type="evidence" value="ECO:0007669"/>
    <property type="project" value="TreeGrafter"/>
</dbReference>
<feature type="domain" description="NADH:quinone oxidoreductase/Mrp antiporter transmembrane" evidence="6">
    <location>
        <begin position="129"/>
        <end position="405"/>
    </location>
</feature>
<feature type="transmembrane region" description="Helical" evidence="5">
    <location>
        <begin position="326"/>
        <end position="348"/>
    </location>
</feature>
<keyword evidence="5" id="KW-0830">Ubiquinone</keyword>
<comment type="subcellular location">
    <subcellularLocation>
        <location evidence="1">Membrane</location>
        <topology evidence="1">Multi-pass membrane protein</topology>
    </subcellularLocation>
</comment>
<dbReference type="GO" id="GO:0008137">
    <property type="term" value="F:NADH dehydrogenase (ubiquinone) activity"/>
    <property type="evidence" value="ECO:0007669"/>
    <property type="project" value="UniProtKB-EC"/>
</dbReference>
<dbReference type="AlphaFoldDB" id="A0A0B4MZI0"/>
<feature type="transmembrane region" description="Helical" evidence="5">
    <location>
        <begin position="112"/>
        <end position="128"/>
    </location>
</feature>
<comment type="function">
    <text evidence="5">Core subunit of the mitochondrial membrane respiratory chain NADH dehydrogenase (Complex I) which catalyzes electron transfer from NADH through the respiratory chain, using ubiquinone as an electron acceptor. Essential for the catalytic activity and assembly of complex I.</text>
</comment>
<organism evidence="8">
    <name type="scientific">Acrasis kona</name>
    <dbReference type="NCBI Taxonomy" id="1008807"/>
    <lineage>
        <taxon>Eukaryota</taxon>
        <taxon>Discoba</taxon>
        <taxon>Heterolobosea</taxon>
        <taxon>Tetramitia</taxon>
        <taxon>Eutetramitia</taxon>
        <taxon>Acrasidae</taxon>
        <taxon>Acrasis</taxon>
    </lineage>
</organism>
<dbReference type="NCBIfam" id="TIGR01974">
    <property type="entry name" value="NDH_I_L"/>
    <property type="match status" value="1"/>
</dbReference>
<keyword evidence="4 5" id="KW-0472">Membrane</keyword>
<dbReference type="EC" id="7.1.1.2" evidence="5"/>
<dbReference type="InterPro" id="IPR003945">
    <property type="entry name" value="NU5C-like"/>
</dbReference>
<feature type="transmembrane region" description="Helical" evidence="5">
    <location>
        <begin position="276"/>
        <end position="295"/>
    </location>
</feature>
<keyword evidence="3 5" id="KW-1133">Transmembrane helix</keyword>